<proteinExistence type="predicted"/>
<evidence type="ECO:0000313" key="2">
    <source>
        <dbReference type="EMBL" id="ASS73925.1"/>
    </source>
</evidence>
<gene>
    <name evidence="2" type="ORF">CIG75_02315</name>
</gene>
<dbReference type="EMBL" id="CP022657">
    <property type="protein sequence ID" value="ASS73925.1"/>
    <property type="molecule type" value="Genomic_DNA"/>
</dbReference>
<accession>A0A223CXJ4</accession>
<dbReference type="KEGG" id="tab:CIG75_02315"/>
<dbReference type="AlphaFoldDB" id="A0A223CXJ4"/>
<protein>
    <submittedName>
        <fullName evidence="2">Uncharacterized protein</fullName>
    </submittedName>
</protein>
<reference evidence="2 3" key="1">
    <citation type="journal article" date="2015" name="Int. J. Syst. Evol. Microbiol.">
        <title>Tumebacillus algifaecis sp. nov., isolated from decomposing algal scum.</title>
        <authorList>
            <person name="Wu Y.F."/>
            <person name="Zhang B."/>
            <person name="Xing P."/>
            <person name="Wu Q.L."/>
            <person name="Liu S.J."/>
        </authorList>
    </citation>
    <scope>NUCLEOTIDE SEQUENCE [LARGE SCALE GENOMIC DNA]</scope>
    <source>
        <strain evidence="2 3">THMBR28</strain>
    </source>
</reference>
<feature type="region of interest" description="Disordered" evidence="1">
    <location>
        <begin position="39"/>
        <end position="67"/>
    </location>
</feature>
<name>A0A223CXJ4_9BACL</name>
<feature type="compositionally biased region" description="Polar residues" evidence="1">
    <location>
        <begin position="47"/>
        <end position="67"/>
    </location>
</feature>
<evidence type="ECO:0000313" key="3">
    <source>
        <dbReference type="Proteomes" id="UP000214688"/>
    </source>
</evidence>
<organism evidence="2 3">
    <name type="scientific">Tumebacillus algifaecis</name>
    <dbReference type="NCBI Taxonomy" id="1214604"/>
    <lineage>
        <taxon>Bacteria</taxon>
        <taxon>Bacillati</taxon>
        <taxon>Bacillota</taxon>
        <taxon>Bacilli</taxon>
        <taxon>Bacillales</taxon>
        <taxon>Alicyclobacillaceae</taxon>
        <taxon>Tumebacillus</taxon>
    </lineage>
</organism>
<dbReference type="Proteomes" id="UP000214688">
    <property type="component" value="Chromosome"/>
</dbReference>
<evidence type="ECO:0000256" key="1">
    <source>
        <dbReference type="SAM" id="MobiDB-lite"/>
    </source>
</evidence>
<sequence>MVNSLYCTAMELFFEVIVLKKTVLILSLAAALVVAGDAGTSVDASDRTSQNSVSSMNTKKSTKRVTQFPSNQLEEFAQKMD</sequence>
<keyword evidence="3" id="KW-1185">Reference proteome</keyword>